<feature type="binding site" evidence="3">
    <location>
        <position position="115"/>
    </location>
    <ligand>
        <name>carboxy-S-adenosyl-L-methionine</name>
        <dbReference type="ChEBI" id="CHEBI:134278"/>
    </ligand>
</feature>
<feature type="binding site" evidence="3">
    <location>
        <begin position="185"/>
        <end position="186"/>
    </location>
    <ligand>
        <name>carboxy-S-adenosyl-L-methionine</name>
        <dbReference type="ChEBI" id="CHEBI:134278"/>
    </ligand>
</feature>
<reference evidence="4 5" key="1">
    <citation type="submission" date="2020-04" db="EMBL/GenBank/DDBJ databases">
        <title>Salinimonas sp. HHU 13199.</title>
        <authorList>
            <person name="Cui X."/>
            <person name="Zhang D."/>
        </authorList>
    </citation>
    <scope>NUCLEOTIDE SEQUENCE [LARGE SCALE GENOMIC DNA]</scope>
    <source>
        <strain evidence="4 5">HHU 13199</strain>
    </source>
</reference>
<dbReference type="Gene3D" id="3.40.50.150">
    <property type="entry name" value="Vaccinia Virus protein VP39"/>
    <property type="match status" value="1"/>
</dbReference>
<dbReference type="Proteomes" id="UP000624419">
    <property type="component" value="Unassembled WGS sequence"/>
</dbReference>
<dbReference type="PANTHER" id="PTHR43861">
    <property type="entry name" value="TRANS-ACONITATE 2-METHYLTRANSFERASE-RELATED"/>
    <property type="match status" value="1"/>
</dbReference>
<evidence type="ECO:0000313" key="5">
    <source>
        <dbReference type="Proteomes" id="UP000624419"/>
    </source>
</evidence>
<dbReference type="SUPFAM" id="SSF53335">
    <property type="entry name" value="S-adenosyl-L-methionine-dependent methyltransferases"/>
    <property type="match status" value="1"/>
</dbReference>
<feature type="binding site" evidence="3">
    <location>
        <position position="96"/>
    </location>
    <ligand>
        <name>carboxy-S-adenosyl-L-methionine</name>
        <dbReference type="ChEBI" id="CHEBI:134278"/>
    </ligand>
</feature>
<sequence length="327" mass="37617">MNKQAQSWFESTYRSLLGTPLAHWLETLPQQMREFDRQGKHGEFDKWCRMLEKLPQTAPSTTNFSNAVTIGHAEDIDTYTAKQISGLLKQFMPWRKGPYALHGIDIDTEWRSDFKWNRVAPHISDLRDRVVLDVGCGSGYHMWRMLGAGARGVYGIDPTQLFMIQFQAIKHFAPDNNIHFLPLGIEQMQPLNAFDTVFSMGVLYHRKDPIAFLEQLKHQLRRGGELILETLVVDGDENTVLMPGERYAQMRNVWFLPSVDALKKWLERLGFVDITLADINHTTLEEQRATEWMTGQSLQDFLNPEDLSLTVEGYPAPQRAVLIATRK</sequence>
<organism evidence="4 5">
    <name type="scientific">Salinimonas profundi</name>
    <dbReference type="NCBI Taxonomy" id="2729140"/>
    <lineage>
        <taxon>Bacteria</taxon>
        <taxon>Pseudomonadati</taxon>
        <taxon>Pseudomonadota</taxon>
        <taxon>Gammaproteobacteria</taxon>
        <taxon>Alteromonadales</taxon>
        <taxon>Alteromonadaceae</taxon>
        <taxon>Alteromonas/Salinimonas group</taxon>
        <taxon>Salinimonas</taxon>
    </lineage>
</organism>
<feature type="binding site" evidence="3">
    <location>
        <position position="135"/>
    </location>
    <ligand>
        <name>carboxy-S-adenosyl-L-methionine</name>
        <dbReference type="ChEBI" id="CHEBI:134278"/>
    </ligand>
</feature>
<feature type="binding site" evidence="3">
    <location>
        <position position="319"/>
    </location>
    <ligand>
        <name>carboxy-S-adenosyl-L-methionine</name>
        <dbReference type="ChEBI" id="CHEBI:134278"/>
    </ligand>
</feature>
<feature type="binding site" evidence="3">
    <location>
        <position position="110"/>
    </location>
    <ligand>
        <name>carboxy-S-adenosyl-L-methionine</name>
        <dbReference type="ChEBI" id="CHEBI:134278"/>
    </ligand>
</feature>
<evidence type="ECO:0000256" key="1">
    <source>
        <dbReference type="ARBA" id="ARBA00022679"/>
    </source>
</evidence>
<keyword evidence="2 3" id="KW-0819">tRNA processing</keyword>
<dbReference type="EMBL" id="JABBXD010000001">
    <property type="protein sequence ID" value="MBD3584660.1"/>
    <property type="molecule type" value="Genomic_DNA"/>
</dbReference>
<dbReference type="InterPro" id="IPR027555">
    <property type="entry name" value="Mo5U34_MeTrfas-like"/>
</dbReference>
<dbReference type="InterPro" id="IPR029063">
    <property type="entry name" value="SAM-dependent_MTases_sf"/>
</dbReference>
<dbReference type="Pfam" id="PF08003">
    <property type="entry name" value="Methyltransf_9"/>
    <property type="match status" value="1"/>
</dbReference>
<keyword evidence="5" id="KW-1185">Reference proteome</keyword>
<feature type="binding site" evidence="3">
    <location>
        <position position="204"/>
    </location>
    <ligand>
        <name>carboxy-S-adenosyl-L-methionine</name>
        <dbReference type="ChEBI" id="CHEBI:134278"/>
    </ligand>
</feature>
<feature type="binding site" evidence="3">
    <location>
        <begin position="157"/>
        <end position="159"/>
    </location>
    <ligand>
        <name>carboxy-S-adenosyl-L-methionine</name>
        <dbReference type="ChEBI" id="CHEBI:134278"/>
    </ligand>
</feature>
<name>A0ABR8LKM3_9ALTE</name>
<comment type="catalytic activity">
    <reaction evidence="3">
        <text>carboxy-S-adenosyl-L-methionine + 5-hydroxyuridine(34) in tRNA = 5-carboxymethoxyuridine(34) in tRNA + S-adenosyl-L-homocysteine + H(+)</text>
        <dbReference type="Rhea" id="RHEA:52848"/>
        <dbReference type="Rhea" id="RHEA-COMP:13381"/>
        <dbReference type="Rhea" id="RHEA-COMP:13383"/>
        <dbReference type="ChEBI" id="CHEBI:15378"/>
        <dbReference type="ChEBI" id="CHEBI:57856"/>
        <dbReference type="ChEBI" id="CHEBI:134278"/>
        <dbReference type="ChEBI" id="CHEBI:136877"/>
        <dbReference type="ChEBI" id="CHEBI:136879"/>
    </reaction>
</comment>
<comment type="subunit">
    <text evidence="3">Homotetramer.</text>
</comment>
<gene>
    <name evidence="3 4" type="primary">cmoB</name>
    <name evidence="4" type="ORF">HHX48_02790</name>
</gene>
<comment type="caution">
    <text evidence="4">The sequence shown here is derived from an EMBL/GenBank/DDBJ whole genome shotgun (WGS) entry which is preliminary data.</text>
</comment>
<accession>A0ABR8LKM3</accession>
<evidence type="ECO:0000256" key="3">
    <source>
        <dbReference type="HAMAP-Rule" id="MF_01590"/>
    </source>
</evidence>
<evidence type="ECO:0000313" key="4">
    <source>
        <dbReference type="EMBL" id="MBD3584660.1"/>
    </source>
</evidence>
<dbReference type="HAMAP" id="MF_01590">
    <property type="entry name" value="tRNA_carboxymethyltr_CmoB"/>
    <property type="match status" value="1"/>
</dbReference>
<evidence type="ECO:0000256" key="2">
    <source>
        <dbReference type="ARBA" id="ARBA00022694"/>
    </source>
</evidence>
<keyword evidence="1 3" id="KW-0808">Transferase</keyword>
<dbReference type="InterPro" id="IPR010017">
    <property type="entry name" value="CmoB"/>
</dbReference>
<feature type="binding site" evidence="3">
    <location>
        <position position="200"/>
    </location>
    <ligand>
        <name>carboxy-S-adenosyl-L-methionine</name>
        <dbReference type="ChEBI" id="CHEBI:134278"/>
    </ligand>
</feature>
<dbReference type="RefSeq" id="WP_191022104.1">
    <property type="nucleotide sequence ID" value="NZ_JABBXD010000001.1"/>
</dbReference>
<dbReference type="NCBIfam" id="NF011650">
    <property type="entry name" value="PRK15068.1"/>
    <property type="match status" value="1"/>
</dbReference>
<dbReference type="EC" id="2.5.1.-" evidence="3"/>
<comment type="similarity">
    <text evidence="3">Belongs to the class I-like SAM-binding methyltransferase superfamily. CmoB family.</text>
</comment>
<dbReference type="NCBIfam" id="TIGR00452">
    <property type="entry name" value="tRNA 5-methoxyuridine(34)/uridine 5-oxyacetic acid(34) synthase CmoB"/>
    <property type="match status" value="1"/>
</dbReference>
<protein>
    <recommendedName>
        <fullName evidence="3">tRNA U34 carboxymethyltransferase</fullName>
        <ecNumber evidence="3">2.5.1.-</ecNumber>
    </recommendedName>
</protein>
<proteinExistence type="inferred from homology"/>
<comment type="function">
    <text evidence="3">Catalyzes carboxymethyl transfer from carboxy-S-adenosyl-L-methionine (Cx-SAM) to 5-hydroxyuridine (ho5U) to form 5-carboxymethoxyuridine (cmo5U) at position 34 in tRNAs.</text>
</comment>
<dbReference type="CDD" id="cd02440">
    <property type="entry name" value="AdoMet_MTases"/>
    <property type="match status" value="1"/>
</dbReference>